<dbReference type="KEGG" id="abut:Ami103574_01240"/>
<organism evidence="1 2">
    <name type="scientific">Aminipila butyrica</name>
    <dbReference type="NCBI Taxonomy" id="433296"/>
    <lineage>
        <taxon>Bacteria</taxon>
        <taxon>Bacillati</taxon>
        <taxon>Bacillota</taxon>
        <taxon>Clostridia</taxon>
        <taxon>Peptostreptococcales</taxon>
        <taxon>Anaerovoracaceae</taxon>
        <taxon>Aminipila</taxon>
    </lineage>
</organism>
<dbReference type="RefSeq" id="WP_163064933.1">
    <property type="nucleotide sequence ID" value="NZ_CP048649.1"/>
</dbReference>
<evidence type="ECO:0000313" key="1">
    <source>
        <dbReference type="EMBL" id="QIB68013.1"/>
    </source>
</evidence>
<dbReference type="Proteomes" id="UP000466848">
    <property type="component" value="Chromosome"/>
</dbReference>
<evidence type="ECO:0000313" key="2">
    <source>
        <dbReference type="Proteomes" id="UP000466848"/>
    </source>
</evidence>
<keyword evidence="2" id="KW-1185">Reference proteome</keyword>
<proteinExistence type="predicted"/>
<sequence length="290" mass="32738">MNVKLSGNYRHPLGDIRNSAAYQGGGSKKTTAANTGLAYSFRNLLADKEGTITPTASTGSVRTDTLTLTGSDPMRQKLKELQELHEKTDYSDMTDVEIEKLLEERYESAFPNHRGKILVNMIKYQDIGKQHWENLRQTVKSPKSINLYGEAAKERNRIVLGYDGLSKEEMVKKIQADVPDDGSLVSKAEVMARLNAVGAISDEAFTAFTCTISAIKKQAYIDEFQPLRFDKATIEHYDRWERNGGIDDMETTWSQVKEYMYDSLDLGAQYGEVVQREIDDLLEELITSEK</sequence>
<dbReference type="EMBL" id="CP048649">
    <property type="protein sequence ID" value="QIB68013.1"/>
    <property type="molecule type" value="Genomic_DNA"/>
</dbReference>
<name>A0A858BQD1_9FIRM</name>
<accession>A0A858BQD1</accession>
<dbReference type="AlphaFoldDB" id="A0A858BQD1"/>
<gene>
    <name evidence="1" type="ORF">Ami103574_01240</name>
</gene>
<protein>
    <submittedName>
        <fullName evidence="1">Uncharacterized protein</fullName>
    </submittedName>
</protein>
<reference evidence="1 2" key="1">
    <citation type="submission" date="2020-02" db="EMBL/GenBank/DDBJ databases">
        <authorList>
            <person name="Kim Y.B."/>
            <person name="Roh S.W."/>
        </authorList>
    </citation>
    <scope>NUCLEOTIDE SEQUENCE [LARGE SCALE GENOMIC DNA]</scope>
    <source>
        <strain evidence="1 2">DSM 103574</strain>
    </source>
</reference>